<gene>
    <name evidence="1" type="ORF">B508_00095</name>
</gene>
<dbReference type="KEGG" id="vg:14182646"/>
<dbReference type="EMBL" id="JX912252">
    <property type="protein sequence ID" value="AFV50914.1"/>
    <property type="molecule type" value="Genomic_DNA"/>
</dbReference>
<evidence type="ECO:0000313" key="2">
    <source>
        <dbReference type="Proteomes" id="UP000009210"/>
    </source>
</evidence>
<dbReference type="GeneID" id="14182646"/>
<sequence length="172" mass="19183">MKIKLLCTGGYKGFTRDLEADPIVVDAVKCDSSTGGYRVKVDDLVKAGVYDLDYGLSVSPVFGPADFNENDGTMFFFEWEVQANPKPRKVRLLSNGGYPLRQGYENRTFPVIVDFEEITSNLAYVNDEQLRAVGFVGGMNKEALCFFHCNAEPFDIECELVTKHELLKGDSS</sequence>
<proteinExistence type="predicted"/>
<keyword evidence="2" id="KW-1185">Reference proteome</keyword>
<protein>
    <submittedName>
        <fullName evidence="1">Uncharacterized protein</fullName>
    </submittedName>
</protein>
<reference evidence="1 2" key="1">
    <citation type="journal article" date="2013" name="Genome Announc.">
        <title>Complete Genome Sequence of Escherichia Phage ADB-2 Isolated from a Fecal Sample of Poultry.</title>
        <authorList>
            <person name="Bhensdadia D.V."/>
            <person name="Bhimani H.D."/>
            <person name="Rawal C.M."/>
            <person name="Kothari V.V."/>
            <person name="Raval V.H."/>
            <person name="Kothari C.R."/>
            <person name="Patel A.B."/>
            <person name="Bhatt V.D."/>
            <person name="Parmar N.R."/>
            <person name="Sajnani M.R."/>
            <person name="Koringa P.G."/>
            <person name="Joshi C.G."/>
            <person name="Singh S.P."/>
            <person name="Kothari R.K."/>
        </authorList>
    </citation>
    <scope>NUCLEOTIDE SEQUENCE [LARGE SCALE GENOMIC DNA]</scope>
    <source>
        <strain evidence="1">ADB-2</strain>
    </source>
</reference>
<evidence type="ECO:0000313" key="1">
    <source>
        <dbReference type="EMBL" id="AFV50914.1"/>
    </source>
</evidence>
<organism evidence="1 2">
    <name type="scientific">Escherichia phage ADB-2</name>
    <dbReference type="NCBI Taxonomy" id="1216926"/>
    <lineage>
        <taxon>Viruses</taxon>
        <taxon>Duplodnaviria</taxon>
        <taxon>Heunggongvirae</taxon>
        <taxon>Uroviricota</taxon>
        <taxon>Caudoviricetes</taxon>
        <taxon>Drexlerviridae</taxon>
        <taxon>Tunavirinae</taxon>
        <taxon>Tunavirus</taxon>
        <taxon>Tunavirus ADB2</taxon>
    </lineage>
</organism>
<dbReference type="OrthoDB" id="10500at10239"/>
<name>K4NX16_9CAUD</name>
<accession>K4NX16</accession>
<dbReference type="Proteomes" id="UP000009210">
    <property type="component" value="Segment"/>
</dbReference>
<dbReference type="RefSeq" id="YP_007112684.1">
    <property type="nucleotide sequence ID" value="NC_019725.1"/>
</dbReference>